<dbReference type="EMBL" id="CAHIKZ030002183">
    <property type="protein sequence ID" value="CAE1282426.1"/>
    <property type="molecule type" value="Genomic_DNA"/>
</dbReference>
<proteinExistence type="predicted"/>
<protein>
    <submittedName>
        <fullName evidence="8">Zinc finger protein 474</fullName>
    </submittedName>
</protein>
<keyword evidence="6" id="KW-0812">Transmembrane</keyword>
<dbReference type="PANTHER" id="PTHR13555">
    <property type="entry name" value="C2H2 ZINC FINGER CGI-62-RELATED"/>
    <property type="match status" value="1"/>
</dbReference>
<gene>
    <name evidence="8" type="ORF">SPHA_43455</name>
</gene>
<evidence type="ECO:0000256" key="3">
    <source>
        <dbReference type="ARBA" id="ARBA00022771"/>
    </source>
</evidence>
<keyword evidence="9" id="KW-1185">Reference proteome</keyword>
<dbReference type="OrthoDB" id="265955at2759"/>
<evidence type="ECO:0000256" key="6">
    <source>
        <dbReference type="SAM" id="Phobius"/>
    </source>
</evidence>
<evidence type="ECO:0000256" key="1">
    <source>
        <dbReference type="ARBA" id="ARBA00022723"/>
    </source>
</evidence>
<dbReference type="Proteomes" id="UP000597762">
    <property type="component" value="Unassembled WGS sequence"/>
</dbReference>
<keyword evidence="3 5" id="KW-0863">Zinc-finger</keyword>
<keyword evidence="6" id="KW-1133">Transmembrane helix</keyword>
<keyword evidence="4" id="KW-0862">Zinc</keyword>
<dbReference type="Pfam" id="PF13913">
    <property type="entry name" value="zf-C2HC_2"/>
    <property type="match status" value="2"/>
</dbReference>
<dbReference type="PROSITE" id="PS52027">
    <property type="entry name" value="ZF_C2HC_C3H"/>
    <property type="match status" value="2"/>
</dbReference>
<organism evidence="8 9">
    <name type="scientific">Acanthosepion pharaonis</name>
    <name type="common">Pharaoh cuttlefish</name>
    <name type="synonym">Sepia pharaonis</name>
    <dbReference type="NCBI Taxonomy" id="158019"/>
    <lineage>
        <taxon>Eukaryota</taxon>
        <taxon>Metazoa</taxon>
        <taxon>Spiralia</taxon>
        <taxon>Lophotrochozoa</taxon>
        <taxon>Mollusca</taxon>
        <taxon>Cephalopoda</taxon>
        <taxon>Coleoidea</taxon>
        <taxon>Decapodiformes</taxon>
        <taxon>Sepiida</taxon>
        <taxon>Sepiina</taxon>
        <taxon>Sepiidae</taxon>
        <taxon>Acanthosepion</taxon>
    </lineage>
</organism>
<dbReference type="Gene3D" id="3.30.160.60">
    <property type="entry name" value="Classic Zinc Finger"/>
    <property type="match status" value="2"/>
</dbReference>
<sequence>MTVHLTTCKQKKQNSNVKTLLSSKKLLNSSSRSQILPLNKMEPVIAFQSSGPQFLTCHICGRGFGSHSLPIHEPQCLAKWKKENSNLPSNQQQPVLAKDKTFPAAQVKINERNHKRNEITQSCSNCAKLMSVSEFKDHQKNCKKQITPKVQKSVSAVSVFARPPTVICYICGREFGTKSIFIHEPQCLKKWHLENEKLAKKDRRPEPKKPEVVSLNGDGIYNLDAMNEVAWQVLTGLLFIRRVASQRKNELYSWCWMFLNPFICYFFLSFFILHIYFLPICLFFIFLHFTFLYIFFLSLQFSLFYFYVFPFIFYFFCS</sequence>
<name>A0A812D1B4_ACAPH</name>
<feature type="domain" description="C2HC/C3H-type" evidence="7">
    <location>
        <begin position="164"/>
        <end position="193"/>
    </location>
</feature>
<dbReference type="PANTHER" id="PTHR13555:SF66">
    <property type="entry name" value="ZINC FINGER PROTEIN 474"/>
    <property type="match status" value="1"/>
</dbReference>
<dbReference type="AlphaFoldDB" id="A0A812D1B4"/>
<evidence type="ECO:0000259" key="7">
    <source>
        <dbReference type="PROSITE" id="PS52027"/>
    </source>
</evidence>
<feature type="transmembrane region" description="Helical" evidence="6">
    <location>
        <begin position="283"/>
        <end position="316"/>
    </location>
</feature>
<comment type="caution">
    <text evidence="8">The sequence shown here is derived from an EMBL/GenBank/DDBJ whole genome shotgun (WGS) entry which is preliminary data.</text>
</comment>
<dbReference type="InterPro" id="IPR049899">
    <property type="entry name" value="Znf_C2HC_C3H"/>
</dbReference>
<accession>A0A812D1B4</accession>
<reference evidence="8" key="1">
    <citation type="submission" date="2021-01" db="EMBL/GenBank/DDBJ databases">
        <authorList>
            <person name="Li R."/>
            <person name="Bekaert M."/>
        </authorList>
    </citation>
    <scope>NUCLEOTIDE SEQUENCE</scope>
    <source>
        <strain evidence="8">Farmed</strain>
    </source>
</reference>
<evidence type="ECO:0000313" key="9">
    <source>
        <dbReference type="Proteomes" id="UP000597762"/>
    </source>
</evidence>
<dbReference type="GO" id="GO:0008270">
    <property type="term" value="F:zinc ion binding"/>
    <property type="evidence" value="ECO:0007669"/>
    <property type="project" value="UniProtKB-KW"/>
</dbReference>
<evidence type="ECO:0000313" key="8">
    <source>
        <dbReference type="EMBL" id="CAE1282426.1"/>
    </source>
</evidence>
<evidence type="ECO:0000256" key="2">
    <source>
        <dbReference type="ARBA" id="ARBA00022737"/>
    </source>
</evidence>
<feature type="domain" description="C2HC/C3H-type" evidence="7">
    <location>
        <begin position="53"/>
        <end position="82"/>
    </location>
</feature>
<evidence type="ECO:0000256" key="4">
    <source>
        <dbReference type="ARBA" id="ARBA00022833"/>
    </source>
</evidence>
<dbReference type="InterPro" id="IPR026319">
    <property type="entry name" value="ZC2HC1A/B-like"/>
</dbReference>
<keyword evidence="6" id="KW-0472">Membrane</keyword>
<feature type="transmembrane region" description="Helical" evidence="6">
    <location>
        <begin position="251"/>
        <end position="277"/>
    </location>
</feature>
<keyword evidence="2" id="KW-0677">Repeat</keyword>
<keyword evidence="1" id="KW-0479">Metal-binding</keyword>
<evidence type="ECO:0000256" key="5">
    <source>
        <dbReference type="PROSITE-ProRule" id="PRU01371"/>
    </source>
</evidence>